<protein>
    <recommendedName>
        <fullName evidence="2">Peptidase S74 domain-containing protein</fullName>
    </recommendedName>
</protein>
<feature type="signal peptide" evidence="1">
    <location>
        <begin position="1"/>
        <end position="24"/>
    </location>
</feature>
<evidence type="ECO:0000259" key="2">
    <source>
        <dbReference type="PROSITE" id="PS51688"/>
    </source>
</evidence>
<comment type="caution">
    <text evidence="3">The sequence shown here is derived from an EMBL/GenBank/DDBJ whole genome shotgun (WGS) entry which is preliminary data.</text>
</comment>
<evidence type="ECO:0000313" key="3">
    <source>
        <dbReference type="EMBL" id="KKU98289.1"/>
    </source>
</evidence>
<feature type="chain" id="PRO_5002540163" description="Peptidase S74 domain-containing protein" evidence="1">
    <location>
        <begin position="25"/>
        <end position="497"/>
    </location>
</feature>
<proteinExistence type="predicted"/>
<dbReference type="EMBL" id="LCPK01000004">
    <property type="protein sequence ID" value="KKU98289.1"/>
    <property type="molecule type" value="Genomic_DNA"/>
</dbReference>
<dbReference type="InterPro" id="IPR011049">
    <property type="entry name" value="Serralysin-like_metalloprot_C"/>
</dbReference>
<evidence type="ECO:0000313" key="4">
    <source>
        <dbReference type="Proteomes" id="UP000034694"/>
    </source>
</evidence>
<name>A0A0G1UVK2_9BACT</name>
<dbReference type="InterPro" id="IPR030392">
    <property type="entry name" value="S74_ICA"/>
</dbReference>
<accession>A0A0G1UVK2</accession>
<feature type="domain" description="Peptidase S74" evidence="2">
    <location>
        <begin position="395"/>
        <end position="488"/>
    </location>
</feature>
<gene>
    <name evidence="3" type="ORF">UY28_C0004G0027</name>
</gene>
<dbReference type="PATRIC" id="fig|1618362.3.peg.163"/>
<dbReference type="Proteomes" id="UP000034694">
    <property type="component" value="Unassembled WGS sequence"/>
</dbReference>
<sequence>MRKTFNGLIFLVALLLAFSSPVSAQLATSAVSGIVYDATGAPLASIPILFNVPQQTIAGEVVGPGLVSAITDAKGNLSINLPRQAIVQITISTGMPIQGIVPDSATSTFVDVLTGTHPTPLPWNLTGPITSVDKATSIASQTGTGTKFVVDTSPTIVTPTISGAVSFQDGVRQTFNPNGTTPGVNVGANAGDPSTPSNGDLWYDSTGNLLRARINSATVSLGAGGGGVTAVTASVPLASSGGGAPNITLPHVIIAATNTAIGTSSLSSNTTGTYNTASGANALPANTTGYQNTAIGALAMQINTTGFYNTAIGLNALLANSTGSQNTAIGLQALQSNTTGTNNTAIGFSANVSTGNLTNATAIGANASVNASNKIRLGDANVTVIEGQVDFTFISDQTKKENFQPVDGEEVLRKIRDFNLTSWNYIGHDPKQFRHYGPMAQDFFAAFGQDGIGTIGTPTTLSSGDMVGILMIAVQTLEKQNRDLKARLENLERIAGR</sequence>
<reference evidence="3 4" key="1">
    <citation type="journal article" date="2015" name="Nature">
        <title>rRNA introns, odd ribosomes, and small enigmatic genomes across a large radiation of phyla.</title>
        <authorList>
            <person name="Brown C.T."/>
            <person name="Hug L.A."/>
            <person name="Thomas B.C."/>
            <person name="Sharon I."/>
            <person name="Castelle C.J."/>
            <person name="Singh A."/>
            <person name="Wilkins M.J."/>
            <person name="Williams K.H."/>
            <person name="Banfield J.F."/>
        </authorList>
    </citation>
    <scope>NUCLEOTIDE SEQUENCE [LARGE SCALE GENOMIC DNA]</scope>
</reference>
<dbReference type="PROSITE" id="PS51688">
    <property type="entry name" value="ICA"/>
    <property type="match status" value="1"/>
</dbReference>
<dbReference type="AlphaFoldDB" id="A0A0G1UVK2"/>
<dbReference type="Pfam" id="PF13884">
    <property type="entry name" value="Peptidase_S74"/>
    <property type="match status" value="1"/>
</dbReference>
<keyword evidence="1" id="KW-0732">Signal</keyword>
<evidence type="ECO:0000256" key="1">
    <source>
        <dbReference type="SAM" id="SignalP"/>
    </source>
</evidence>
<organism evidence="3 4">
    <name type="scientific">Candidatus Amesbacteria bacterium GW2011_GWB1_48_13</name>
    <dbReference type="NCBI Taxonomy" id="1618362"/>
    <lineage>
        <taxon>Bacteria</taxon>
        <taxon>Candidatus Amesiibacteriota</taxon>
    </lineage>
</organism>
<dbReference type="Gene3D" id="2.150.10.10">
    <property type="entry name" value="Serralysin-like metalloprotease, C-terminal"/>
    <property type="match status" value="1"/>
</dbReference>